<evidence type="ECO:0000259" key="3">
    <source>
        <dbReference type="Pfam" id="PF18818"/>
    </source>
</evidence>
<dbReference type="Proteomes" id="UP000252517">
    <property type="component" value="Unassembled WGS sequence"/>
</dbReference>
<dbReference type="RefSeq" id="WP_114089466.1">
    <property type="nucleotide sequence ID" value="NZ_JPWH01000015.1"/>
</dbReference>
<dbReference type="AlphaFoldDB" id="A0A367WXM2"/>
<protein>
    <submittedName>
        <fullName evidence="4">Antirepressor</fullName>
    </submittedName>
</protein>
<accession>A0A367WXM2</accession>
<dbReference type="PIRSF" id="PIRSF037112">
    <property type="entry name" value="Antirestriction_ArdC"/>
    <property type="match status" value="1"/>
</dbReference>
<comment type="caution">
    <text evidence="4">The sequence shown here is derived from an EMBL/GenBank/DDBJ whole genome shotgun (WGS) entry which is preliminary data.</text>
</comment>
<dbReference type="OrthoDB" id="9792687at2"/>
<dbReference type="InterPro" id="IPR041459">
    <property type="entry name" value="MPTase-PolyVal"/>
</dbReference>
<organism evidence="4 5">
    <name type="scientific">Thalassospira profundimaris</name>
    <dbReference type="NCBI Taxonomy" id="502049"/>
    <lineage>
        <taxon>Bacteria</taxon>
        <taxon>Pseudomonadati</taxon>
        <taxon>Pseudomonadota</taxon>
        <taxon>Alphaproteobacteria</taxon>
        <taxon>Rhodospirillales</taxon>
        <taxon>Thalassospiraceae</taxon>
        <taxon>Thalassospira</taxon>
    </lineage>
</organism>
<evidence type="ECO:0000259" key="2">
    <source>
        <dbReference type="Pfam" id="PF08401"/>
    </source>
</evidence>
<dbReference type="InterPro" id="IPR013610">
    <property type="entry name" value="ArdC_N"/>
</dbReference>
<dbReference type="Pfam" id="PF18818">
    <property type="entry name" value="MPTase-PolyVal"/>
    <property type="match status" value="1"/>
</dbReference>
<feature type="domain" description="Polyvalent protein metallopeptidase" evidence="3">
    <location>
        <begin position="178"/>
        <end position="302"/>
    </location>
</feature>
<proteinExistence type="predicted"/>
<feature type="domain" description="N-terminal" evidence="2">
    <location>
        <begin position="30"/>
        <end position="152"/>
    </location>
</feature>
<feature type="compositionally biased region" description="Low complexity" evidence="1">
    <location>
        <begin position="1"/>
        <end position="10"/>
    </location>
</feature>
<reference evidence="4 5" key="1">
    <citation type="submission" date="2014-07" db="EMBL/GenBank/DDBJ databases">
        <title>Draft genome sequence of Thalassospira profundimaris S25-3-2.</title>
        <authorList>
            <person name="Lai Q."/>
            <person name="Shao Z."/>
        </authorList>
    </citation>
    <scope>NUCLEOTIDE SEQUENCE [LARGE SCALE GENOMIC DNA]</scope>
    <source>
        <strain evidence="4 5">S25-3-2</strain>
    </source>
</reference>
<evidence type="ECO:0000313" key="4">
    <source>
        <dbReference type="EMBL" id="RCK45969.1"/>
    </source>
</evidence>
<sequence length="324" mass="35621">MEPRTANAAARGKRGRGGSGRAKGANKPSLYDEVTARIIAELEAGRAPWVQPWGTPEAKAGLGLPKNALTGRAYSGVNILILWHHVVRAGFATQIWLTYRQAQEMGGHVMKGERGVAACHADTFIPKAERERAAKDGDDPERVPFLKRFTLFNVEQCEGLPDDAYQGATPLPEADIVPQAERLIEATGADFRVGGTKAFYVPSQDFIRVPPQPAFFEQINYYRTCFHELGHWTGHRDRLARDLSHSFGSKPYAREELVAEMASAFICASLTITPTVRHTDYLGAWLEVLKEDNRAIFRAASHASKAADFILAFRGTETAAETAA</sequence>
<gene>
    <name evidence="4" type="ORF">TH25_17165</name>
</gene>
<dbReference type="Pfam" id="PF08401">
    <property type="entry name" value="ArdcN"/>
    <property type="match status" value="1"/>
</dbReference>
<dbReference type="GO" id="GO:0003697">
    <property type="term" value="F:single-stranded DNA binding"/>
    <property type="evidence" value="ECO:0007669"/>
    <property type="project" value="InterPro"/>
</dbReference>
<name>A0A367WXM2_9PROT</name>
<evidence type="ECO:0000313" key="5">
    <source>
        <dbReference type="Proteomes" id="UP000252517"/>
    </source>
</evidence>
<dbReference type="EMBL" id="JPWH01000015">
    <property type="protein sequence ID" value="RCK45969.1"/>
    <property type="molecule type" value="Genomic_DNA"/>
</dbReference>
<feature type="region of interest" description="Disordered" evidence="1">
    <location>
        <begin position="1"/>
        <end position="27"/>
    </location>
</feature>
<dbReference type="InterPro" id="IPR017113">
    <property type="entry name" value="Antirestriction_ArdC"/>
</dbReference>
<evidence type="ECO:0000256" key="1">
    <source>
        <dbReference type="SAM" id="MobiDB-lite"/>
    </source>
</evidence>